<protein>
    <recommendedName>
        <fullName evidence="4">DUF2141 domain-containing protein</fullName>
    </recommendedName>
</protein>
<evidence type="ECO:0000313" key="3">
    <source>
        <dbReference type="Proteomes" id="UP000186720"/>
    </source>
</evidence>
<dbReference type="OrthoDB" id="9788332at2"/>
<proteinExistence type="predicted"/>
<reference evidence="2 3" key="1">
    <citation type="submission" date="2016-11" db="EMBL/GenBank/DDBJ databases">
        <title>Whole Genome Sequencing of Mucilaginibacter polytrichastri RG4-7(T) isolated from the moss sample.</title>
        <authorList>
            <person name="Li Y."/>
        </authorList>
    </citation>
    <scope>NUCLEOTIDE SEQUENCE [LARGE SCALE GENOMIC DNA]</scope>
    <source>
        <strain evidence="2 3">RG4-7</strain>
    </source>
</reference>
<organism evidence="2 3">
    <name type="scientific">Mucilaginibacter polytrichastri</name>
    <dbReference type="NCBI Taxonomy" id="1302689"/>
    <lineage>
        <taxon>Bacteria</taxon>
        <taxon>Pseudomonadati</taxon>
        <taxon>Bacteroidota</taxon>
        <taxon>Sphingobacteriia</taxon>
        <taxon>Sphingobacteriales</taxon>
        <taxon>Sphingobacteriaceae</taxon>
        <taxon>Mucilaginibacter</taxon>
    </lineage>
</organism>
<feature type="transmembrane region" description="Helical" evidence="1">
    <location>
        <begin position="35"/>
        <end position="54"/>
    </location>
</feature>
<accession>A0A1Q6A0I3</accession>
<dbReference type="EMBL" id="MPPL01000001">
    <property type="protein sequence ID" value="OKS87491.1"/>
    <property type="molecule type" value="Genomic_DNA"/>
</dbReference>
<evidence type="ECO:0008006" key="4">
    <source>
        <dbReference type="Google" id="ProtNLM"/>
    </source>
</evidence>
<keyword evidence="1" id="KW-0812">Transmembrane</keyword>
<gene>
    <name evidence="2" type="ORF">RG47T_2952</name>
</gene>
<name>A0A1Q6A0I3_9SPHI</name>
<sequence>MPASPGFYEQPTMGTSTFDAISNCKLILKTMKKTIVFGINLLMGLLFICLASYIQAQHETAIKVTGIRSPKGKIVLNVFKDKATYDDEQPYKKLTFEKSALADGTLTISCELEPGIYGFTMVDDENSNGKIDKNIIGMPKEGFGFSNFFMQKMKKPVFDDFKVDLKTQQKIEIKVKYM</sequence>
<keyword evidence="1" id="KW-1133">Transmembrane helix</keyword>
<dbReference type="Pfam" id="PF09912">
    <property type="entry name" value="DUF2141"/>
    <property type="match status" value="1"/>
</dbReference>
<keyword evidence="3" id="KW-1185">Reference proteome</keyword>
<dbReference type="AlphaFoldDB" id="A0A1Q6A0I3"/>
<evidence type="ECO:0000313" key="2">
    <source>
        <dbReference type="EMBL" id="OKS87491.1"/>
    </source>
</evidence>
<evidence type="ECO:0000256" key="1">
    <source>
        <dbReference type="SAM" id="Phobius"/>
    </source>
</evidence>
<dbReference type="Proteomes" id="UP000186720">
    <property type="component" value="Unassembled WGS sequence"/>
</dbReference>
<keyword evidence="1" id="KW-0472">Membrane</keyword>
<dbReference type="STRING" id="1302689.RG47T_2952"/>
<comment type="caution">
    <text evidence="2">The sequence shown here is derived from an EMBL/GenBank/DDBJ whole genome shotgun (WGS) entry which is preliminary data.</text>
</comment>
<dbReference type="InterPro" id="IPR018673">
    <property type="entry name" value="DUF2141"/>
</dbReference>